<evidence type="ECO:0000256" key="6">
    <source>
        <dbReference type="SAM" id="Phobius"/>
    </source>
</evidence>
<feature type="transmembrane region" description="Helical" evidence="6">
    <location>
        <begin position="350"/>
        <end position="372"/>
    </location>
</feature>
<dbReference type="NCBIfam" id="TIGR00908">
    <property type="entry name" value="2A0305"/>
    <property type="match status" value="1"/>
</dbReference>
<feature type="transmembrane region" description="Helical" evidence="6">
    <location>
        <begin position="127"/>
        <end position="147"/>
    </location>
</feature>
<keyword evidence="8" id="KW-1185">Reference proteome</keyword>
<dbReference type="Pfam" id="PF13520">
    <property type="entry name" value="AA_permease_2"/>
    <property type="match status" value="1"/>
</dbReference>
<accession>A0ABP8N0W7</accession>
<dbReference type="RefSeq" id="WP_345244631.1">
    <property type="nucleotide sequence ID" value="NZ_BAABHD010000029.1"/>
</dbReference>
<dbReference type="InterPro" id="IPR002293">
    <property type="entry name" value="AA/rel_permease1"/>
</dbReference>
<comment type="subcellular location">
    <subcellularLocation>
        <location evidence="1">Cell membrane</location>
        <topology evidence="1">Multi-pass membrane protein</topology>
    </subcellularLocation>
</comment>
<comment type="caution">
    <text evidence="7">The sequence shown here is derived from an EMBL/GenBank/DDBJ whole genome shotgun (WGS) entry which is preliminary data.</text>
</comment>
<dbReference type="PANTHER" id="PTHR42770:SF7">
    <property type="entry name" value="MEMBRANE PROTEIN"/>
    <property type="match status" value="1"/>
</dbReference>
<feature type="transmembrane region" description="Helical" evidence="6">
    <location>
        <begin position="326"/>
        <end position="344"/>
    </location>
</feature>
<sequence>MSSPPDGPQRPGLRKVITTTQLWAIAVGLVISGEYFGWNYGWAVAGTVGFLIATLLVTVLYIAFIFSYTELTAAIPDAGGPFTYAFRAFGPIGGFLAGFATLVDFLMAPPAIAAALGAYTHFLNPAIPILPVAIATYVIFIGINIIGIKESANFSVVVTILSVVELLVFMALIFPFYKTENFLAHNDTFTIGGIFAALPFAIWFYLAIEGVAMVAEEVKDTRKTIPRAYLLSIATLVLLALGTMMLSGGIGDWRQLSQLDYPLPEALAMTMGKQSPWAKIFASLGLFGLIASFHCNTIGYSRQIYALARSGYLPEFLANISVRFQTPHWALIAGGLVGFLALFTGTTDEIIILSALGAVVMYIISMLSLFMLRKKEPALNRPFLAPIYPWAPLVALFLSAVCLVAIIYYNPKLSLIFIGLLLVSLVLFLRIGVQDREVPTAS</sequence>
<evidence type="ECO:0000256" key="4">
    <source>
        <dbReference type="ARBA" id="ARBA00022989"/>
    </source>
</evidence>
<evidence type="ECO:0000256" key="3">
    <source>
        <dbReference type="ARBA" id="ARBA00022692"/>
    </source>
</evidence>
<feature type="transmembrane region" description="Helical" evidence="6">
    <location>
        <begin position="44"/>
        <end position="68"/>
    </location>
</feature>
<feature type="transmembrane region" description="Helical" evidence="6">
    <location>
        <begin position="189"/>
        <end position="208"/>
    </location>
</feature>
<dbReference type="InterPro" id="IPR050367">
    <property type="entry name" value="APC_superfamily"/>
</dbReference>
<name>A0ABP8N0W7_9BACT</name>
<evidence type="ECO:0000313" key="7">
    <source>
        <dbReference type="EMBL" id="GAA4457988.1"/>
    </source>
</evidence>
<evidence type="ECO:0000256" key="1">
    <source>
        <dbReference type="ARBA" id="ARBA00004651"/>
    </source>
</evidence>
<protein>
    <submittedName>
        <fullName evidence="7">Ethanolamine permease</fullName>
    </submittedName>
</protein>
<organism evidence="7 8">
    <name type="scientific">Nibrella saemangeumensis</name>
    <dbReference type="NCBI Taxonomy" id="1084526"/>
    <lineage>
        <taxon>Bacteria</taxon>
        <taxon>Pseudomonadati</taxon>
        <taxon>Bacteroidota</taxon>
        <taxon>Cytophagia</taxon>
        <taxon>Cytophagales</taxon>
        <taxon>Spirosomataceae</taxon>
        <taxon>Nibrella</taxon>
    </lineage>
</organism>
<keyword evidence="5 6" id="KW-0472">Membrane</keyword>
<dbReference type="PIRSF" id="PIRSF006060">
    <property type="entry name" value="AA_transporter"/>
    <property type="match status" value="1"/>
</dbReference>
<feature type="transmembrane region" description="Helical" evidence="6">
    <location>
        <begin position="229"/>
        <end position="250"/>
    </location>
</feature>
<proteinExistence type="predicted"/>
<dbReference type="Proteomes" id="UP001501175">
    <property type="component" value="Unassembled WGS sequence"/>
</dbReference>
<evidence type="ECO:0000313" key="8">
    <source>
        <dbReference type="Proteomes" id="UP001501175"/>
    </source>
</evidence>
<dbReference type="Gene3D" id="1.20.1740.10">
    <property type="entry name" value="Amino acid/polyamine transporter I"/>
    <property type="match status" value="1"/>
</dbReference>
<keyword evidence="4 6" id="KW-1133">Transmembrane helix</keyword>
<feature type="transmembrane region" description="Helical" evidence="6">
    <location>
        <begin position="88"/>
        <end position="107"/>
    </location>
</feature>
<feature type="transmembrane region" description="Helical" evidence="6">
    <location>
        <begin position="21"/>
        <end position="38"/>
    </location>
</feature>
<evidence type="ECO:0000256" key="5">
    <source>
        <dbReference type="ARBA" id="ARBA00023136"/>
    </source>
</evidence>
<reference evidence="8" key="1">
    <citation type="journal article" date="2019" name="Int. J. Syst. Evol. Microbiol.">
        <title>The Global Catalogue of Microorganisms (GCM) 10K type strain sequencing project: providing services to taxonomists for standard genome sequencing and annotation.</title>
        <authorList>
            <consortium name="The Broad Institute Genomics Platform"/>
            <consortium name="The Broad Institute Genome Sequencing Center for Infectious Disease"/>
            <person name="Wu L."/>
            <person name="Ma J."/>
        </authorList>
    </citation>
    <scope>NUCLEOTIDE SEQUENCE [LARGE SCALE GENOMIC DNA]</scope>
    <source>
        <strain evidence="8">JCM 17927</strain>
    </source>
</reference>
<feature type="transmembrane region" description="Helical" evidence="6">
    <location>
        <begin position="154"/>
        <end position="177"/>
    </location>
</feature>
<dbReference type="InterPro" id="IPR004757">
    <property type="entry name" value="EtNH_permease"/>
</dbReference>
<keyword evidence="2" id="KW-1003">Cell membrane</keyword>
<dbReference type="PANTHER" id="PTHR42770">
    <property type="entry name" value="AMINO ACID TRANSPORTER-RELATED"/>
    <property type="match status" value="1"/>
</dbReference>
<gene>
    <name evidence="7" type="primary">eat</name>
    <name evidence="7" type="ORF">GCM10023189_29550</name>
</gene>
<evidence type="ECO:0000256" key="2">
    <source>
        <dbReference type="ARBA" id="ARBA00022475"/>
    </source>
</evidence>
<keyword evidence="3 6" id="KW-0812">Transmembrane</keyword>
<dbReference type="EMBL" id="BAABHD010000029">
    <property type="protein sequence ID" value="GAA4457988.1"/>
    <property type="molecule type" value="Genomic_DNA"/>
</dbReference>
<feature type="transmembrane region" description="Helical" evidence="6">
    <location>
        <begin position="415"/>
        <end position="433"/>
    </location>
</feature>
<feature type="transmembrane region" description="Helical" evidence="6">
    <location>
        <begin position="384"/>
        <end position="409"/>
    </location>
</feature>